<accession>D0GKS1</accession>
<feature type="domain" description="DUF7336" evidence="1">
    <location>
        <begin position="1"/>
        <end position="67"/>
    </location>
</feature>
<dbReference type="InterPro" id="IPR055760">
    <property type="entry name" value="DUF7336"/>
</dbReference>
<name>D0GKS1_9FUSO</name>
<dbReference type="AlphaFoldDB" id="D0GKS1"/>
<dbReference type="eggNOG" id="ENOG50334RV">
    <property type="taxonomic scope" value="Bacteria"/>
</dbReference>
<protein>
    <recommendedName>
        <fullName evidence="1">DUF7336 domain-containing protein</fullName>
    </recommendedName>
</protein>
<evidence type="ECO:0000313" key="2">
    <source>
        <dbReference type="EMBL" id="EEY35303.1"/>
    </source>
</evidence>
<comment type="caution">
    <text evidence="2">The sequence shown here is derived from an EMBL/GenBank/DDBJ whole genome shotgun (WGS) entry which is preliminary data.</text>
</comment>
<dbReference type="Pfam" id="PF24024">
    <property type="entry name" value="DUF7336"/>
    <property type="match status" value="1"/>
</dbReference>
<organism evidence="2 3">
    <name type="scientific">Pseudoleptotrichia goodfellowii F0264</name>
    <dbReference type="NCBI Taxonomy" id="596323"/>
    <lineage>
        <taxon>Bacteria</taxon>
        <taxon>Fusobacteriati</taxon>
        <taxon>Fusobacteriota</taxon>
        <taxon>Fusobacteriia</taxon>
        <taxon>Fusobacteriales</taxon>
        <taxon>Leptotrichiaceae</taxon>
        <taxon>Pseudoleptotrichia</taxon>
    </lineage>
</organism>
<sequence>MKIYVLSHGYDYGYDYDKEEARFIGVYSTRKKALKALKEYKKIRGFSSHLDGFYIGSYIVDKTLGWIEGYKTGFFDPEIGFYESKNEVE</sequence>
<gene>
    <name evidence="2" type="ORF">HMPREF0554_2190</name>
</gene>
<dbReference type="RefSeq" id="WP_006807077.1">
    <property type="nucleotide sequence ID" value="NZ_ADAD01000091.1"/>
</dbReference>
<keyword evidence="3" id="KW-1185">Reference proteome</keyword>
<evidence type="ECO:0000313" key="3">
    <source>
        <dbReference type="Proteomes" id="UP000004226"/>
    </source>
</evidence>
<proteinExistence type="predicted"/>
<evidence type="ECO:0000259" key="1">
    <source>
        <dbReference type="Pfam" id="PF24024"/>
    </source>
</evidence>
<dbReference type="EMBL" id="ADAD01000091">
    <property type="protein sequence ID" value="EEY35303.1"/>
    <property type="molecule type" value="Genomic_DNA"/>
</dbReference>
<dbReference type="Proteomes" id="UP000004226">
    <property type="component" value="Unassembled WGS sequence"/>
</dbReference>
<reference evidence="2 3" key="1">
    <citation type="submission" date="2009-10" db="EMBL/GenBank/DDBJ databases">
        <authorList>
            <person name="Harkins D.M."/>
            <person name="Madupu R."/>
            <person name="Durkin A.S."/>
            <person name="Torralba M."/>
            <person name="Methe B."/>
            <person name="Sutton G.G."/>
            <person name="Strausberg R.L."/>
            <person name="Nelson K.E."/>
        </authorList>
    </citation>
    <scope>NUCLEOTIDE SEQUENCE [LARGE SCALE GENOMIC DNA]</scope>
    <source>
        <strain evidence="2 3">F0264</strain>
    </source>
</reference>